<evidence type="ECO:0000313" key="3">
    <source>
        <dbReference type="Proteomes" id="UP000197068"/>
    </source>
</evidence>
<dbReference type="EMBL" id="BDQM01000020">
    <property type="protein sequence ID" value="GAW96868.1"/>
    <property type="molecule type" value="Genomic_DNA"/>
</dbReference>
<name>A0ABQ0MX11_9GAMM</name>
<keyword evidence="3" id="KW-1185">Reference proteome</keyword>
<protein>
    <submittedName>
        <fullName evidence="2">Uncharacterized protein</fullName>
    </submittedName>
</protein>
<dbReference type="Proteomes" id="UP000197068">
    <property type="component" value="Unassembled WGS sequence"/>
</dbReference>
<accession>A0ABQ0MX11</accession>
<gene>
    <name evidence="2" type="ORF">MTCD1_02491</name>
</gene>
<reference evidence="2 3" key="1">
    <citation type="submission" date="2017-06" db="EMBL/GenBank/DDBJ databases">
        <title>Whole Genome Sequences of Colwellia marinimaniae MTCD1.</title>
        <authorList>
            <person name="Kusumoto H."/>
            <person name="Inoue M."/>
            <person name="Tanikawa K."/>
            <person name="Maeji H."/>
            <person name="Cameron J.H."/>
            <person name="Bartlett D.H."/>
        </authorList>
    </citation>
    <scope>NUCLEOTIDE SEQUENCE [LARGE SCALE GENOMIC DNA]</scope>
    <source>
        <strain evidence="2 3">MTCD1</strain>
    </source>
</reference>
<feature type="compositionally biased region" description="Polar residues" evidence="1">
    <location>
        <begin position="1"/>
        <end position="10"/>
    </location>
</feature>
<feature type="compositionally biased region" description="Basic and acidic residues" evidence="1">
    <location>
        <begin position="11"/>
        <end position="23"/>
    </location>
</feature>
<evidence type="ECO:0000256" key="1">
    <source>
        <dbReference type="SAM" id="MobiDB-lite"/>
    </source>
</evidence>
<sequence length="93" mass="10638">MSSAIKNTKPLTRENEIDRDERRHDCPSTHALWTQLSVAQQASVSSMHNYGYELSFIRTQDEITQVVMLLNEAVIAIDKEGTINTQVNIHIRK</sequence>
<organism evidence="2 3">
    <name type="scientific">Colwellia marinimaniae</name>
    <dbReference type="NCBI Taxonomy" id="1513592"/>
    <lineage>
        <taxon>Bacteria</taxon>
        <taxon>Pseudomonadati</taxon>
        <taxon>Pseudomonadota</taxon>
        <taxon>Gammaproteobacteria</taxon>
        <taxon>Alteromonadales</taxon>
        <taxon>Colwelliaceae</taxon>
        <taxon>Colwellia</taxon>
    </lineage>
</organism>
<dbReference type="RefSeq" id="WP_057179365.1">
    <property type="nucleotide sequence ID" value="NZ_BDQM01000020.1"/>
</dbReference>
<proteinExistence type="predicted"/>
<comment type="caution">
    <text evidence="2">The sequence shown here is derived from an EMBL/GenBank/DDBJ whole genome shotgun (WGS) entry which is preliminary data.</text>
</comment>
<feature type="region of interest" description="Disordered" evidence="1">
    <location>
        <begin position="1"/>
        <end position="23"/>
    </location>
</feature>
<evidence type="ECO:0000313" key="2">
    <source>
        <dbReference type="EMBL" id="GAW96868.1"/>
    </source>
</evidence>